<protein>
    <submittedName>
        <fullName evidence="2">Uncharacterized protein</fullName>
    </submittedName>
</protein>
<keyword evidence="3" id="KW-1185">Reference proteome</keyword>
<feature type="region of interest" description="Disordered" evidence="1">
    <location>
        <begin position="1"/>
        <end position="43"/>
    </location>
</feature>
<dbReference type="Proteomes" id="UP000568106">
    <property type="component" value="Unassembled WGS sequence"/>
</dbReference>
<reference evidence="2" key="1">
    <citation type="submission" date="2020-08" db="EMBL/GenBank/DDBJ databases">
        <title>Genomic Encyclopedia of Type Strains, Phase IV (KMG-V): Genome sequencing to study the core and pangenomes of soil and plant-associated prokaryotes.</title>
        <authorList>
            <person name="Whitman W."/>
        </authorList>
    </citation>
    <scope>NUCLEOTIDE SEQUENCE [LARGE SCALE GENOMIC DNA]</scope>
    <source>
        <strain evidence="2">M8UP27</strain>
    </source>
</reference>
<dbReference type="InterPro" id="IPR054251">
    <property type="entry name" value="DUF6982"/>
</dbReference>
<comment type="caution">
    <text evidence="2">The sequence shown here is derived from an EMBL/GenBank/DDBJ whole genome shotgun (WGS) entry which is preliminary data.</text>
</comment>
<dbReference type="AlphaFoldDB" id="A0A7W8IH14"/>
<name>A0A7W8IH14_9BACT</name>
<proteinExistence type="predicted"/>
<evidence type="ECO:0000256" key="1">
    <source>
        <dbReference type="SAM" id="MobiDB-lite"/>
    </source>
</evidence>
<organism evidence="2 3">
    <name type="scientific">Tunturiibacter empetritectus</name>
    <dbReference type="NCBI Taxonomy" id="3069691"/>
    <lineage>
        <taxon>Bacteria</taxon>
        <taxon>Pseudomonadati</taxon>
        <taxon>Acidobacteriota</taxon>
        <taxon>Terriglobia</taxon>
        <taxon>Terriglobales</taxon>
        <taxon>Acidobacteriaceae</taxon>
        <taxon>Tunturiibacter</taxon>
    </lineage>
</organism>
<dbReference type="EMBL" id="JACHDY010000002">
    <property type="protein sequence ID" value="MBB5316867.1"/>
    <property type="molecule type" value="Genomic_DNA"/>
</dbReference>
<sequence>MEQEGRGKRSANQLQGAPVQDQAVRPVSAEQPRIVGSQARSQVAEKEPSDAYRVVVRYENHAVRGLAEPQELGSIEQLLRNDPVYPLDSIRLKLLDSDVVEDVPTKDAKAVFFVKTFDGDLRHRALHFHEHAPVVPGLWVRVYFYDGEMIEGIISNTRDFVLESGFFLRPTDPNGNNALVYVLKGGLKDFHVLGMRNVPRGSN</sequence>
<accession>A0A7W8IH14</accession>
<evidence type="ECO:0000313" key="3">
    <source>
        <dbReference type="Proteomes" id="UP000568106"/>
    </source>
</evidence>
<dbReference type="Pfam" id="PF22478">
    <property type="entry name" value="DUF6982"/>
    <property type="match status" value="1"/>
</dbReference>
<gene>
    <name evidence="2" type="ORF">HDF09_001536</name>
</gene>
<evidence type="ECO:0000313" key="2">
    <source>
        <dbReference type="EMBL" id="MBB5316867.1"/>
    </source>
</evidence>